<organism evidence="2 3">
    <name type="scientific">Oldenlandia corymbosa var. corymbosa</name>
    <dbReference type="NCBI Taxonomy" id="529605"/>
    <lineage>
        <taxon>Eukaryota</taxon>
        <taxon>Viridiplantae</taxon>
        <taxon>Streptophyta</taxon>
        <taxon>Embryophyta</taxon>
        <taxon>Tracheophyta</taxon>
        <taxon>Spermatophyta</taxon>
        <taxon>Magnoliopsida</taxon>
        <taxon>eudicotyledons</taxon>
        <taxon>Gunneridae</taxon>
        <taxon>Pentapetalae</taxon>
        <taxon>asterids</taxon>
        <taxon>lamiids</taxon>
        <taxon>Gentianales</taxon>
        <taxon>Rubiaceae</taxon>
        <taxon>Rubioideae</taxon>
        <taxon>Spermacoceae</taxon>
        <taxon>Hedyotis-Oldenlandia complex</taxon>
        <taxon>Oldenlandia</taxon>
    </lineage>
</organism>
<dbReference type="InterPro" id="IPR001128">
    <property type="entry name" value="Cyt_P450"/>
</dbReference>
<dbReference type="Gene3D" id="1.10.630.10">
    <property type="entry name" value="Cytochrome P450"/>
    <property type="match status" value="1"/>
</dbReference>
<dbReference type="GO" id="GO:0016705">
    <property type="term" value="F:oxidoreductase activity, acting on paired donors, with incorporation or reduction of molecular oxygen"/>
    <property type="evidence" value="ECO:0007669"/>
    <property type="project" value="InterPro"/>
</dbReference>
<dbReference type="GO" id="GO:0005506">
    <property type="term" value="F:iron ion binding"/>
    <property type="evidence" value="ECO:0007669"/>
    <property type="project" value="InterPro"/>
</dbReference>
<keyword evidence="3" id="KW-1185">Reference proteome</keyword>
<dbReference type="AlphaFoldDB" id="A0AAV1C0M6"/>
<keyword evidence="1" id="KW-0349">Heme</keyword>
<comment type="similarity">
    <text evidence="1">Belongs to the cytochrome P450 family.</text>
</comment>
<dbReference type="SUPFAM" id="SSF48264">
    <property type="entry name" value="Cytochrome P450"/>
    <property type="match status" value="1"/>
</dbReference>
<dbReference type="EMBL" id="OX459118">
    <property type="protein sequence ID" value="CAI9087827.1"/>
    <property type="molecule type" value="Genomic_DNA"/>
</dbReference>
<evidence type="ECO:0000256" key="1">
    <source>
        <dbReference type="RuleBase" id="RU000461"/>
    </source>
</evidence>
<protein>
    <submittedName>
        <fullName evidence="2">OLC1v1022003C1</fullName>
    </submittedName>
</protein>
<reference evidence="2" key="1">
    <citation type="submission" date="2023-03" db="EMBL/GenBank/DDBJ databases">
        <authorList>
            <person name="Julca I."/>
        </authorList>
    </citation>
    <scope>NUCLEOTIDE SEQUENCE</scope>
</reference>
<keyword evidence="1" id="KW-0560">Oxidoreductase</keyword>
<proteinExistence type="inferred from homology"/>
<name>A0AAV1C0M6_OLDCO</name>
<keyword evidence="1" id="KW-0503">Monooxygenase</keyword>
<dbReference type="Proteomes" id="UP001161247">
    <property type="component" value="Chromosome 1"/>
</dbReference>
<keyword evidence="1" id="KW-0479">Metal-binding</keyword>
<dbReference type="InterPro" id="IPR036396">
    <property type="entry name" value="Cyt_P450_sf"/>
</dbReference>
<keyword evidence="1" id="KW-0408">Iron</keyword>
<accession>A0AAV1C0M6</accession>
<sequence>MEAVEGPEEDIIPALKGWGYYYNGNCRRSPLVADLQCRRSMKKKKTISKFYKFQLIPHFSLPLKCQGLVPSLSTRIRQDLIRRDSRKEQRTPFSFVAFGGGARSCPGNEFARMETLVMMHYLSYVFNGSSLVKIMIPSAEIHFESSIKDYTHRIVPKSSCVRFGQLRIKLIIYVYIVKKRKGFCNFISTLT</sequence>
<evidence type="ECO:0000313" key="2">
    <source>
        <dbReference type="EMBL" id="CAI9087827.1"/>
    </source>
</evidence>
<evidence type="ECO:0000313" key="3">
    <source>
        <dbReference type="Proteomes" id="UP001161247"/>
    </source>
</evidence>
<dbReference type="GO" id="GO:0004497">
    <property type="term" value="F:monooxygenase activity"/>
    <property type="evidence" value="ECO:0007669"/>
    <property type="project" value="UniProtKB-KW"/>
</dbReference>
<dbReference type="PROSITE" id="PS00086">
    <property type="entry name" value="CYTOCHROME_P450"/>
    <property type="match status" value="1"/>
</dbReference>
<dbReference type="Pfam" id="PF00067">
    <property type="entry name" value="p450"/>
    <property type="match status" value="1"/>
</dbReference>
<dbReference type="InterPro" id="IPR017972">
    <property type="entry name" value="Cyt_P450_CS"/>
</dbReference>
<dbReference type="GO" id="GO:0020037">
    <property type="term" value="F:heme binding"/>
    <property type="evidence" value="ECO:0007669"/>
    <property type="project" value="InterPro"/>
</dbReference>
<gene>
    <name evidence="2" type="ORF">OLC1_LOCUS552</name>
</gene>